<keyword evidence="3" id="KW-0732">Signal</keyword>
<dbReference type="PANTHER" id="PTHR34557">
    <property type="entry name" value="PHYTOCHROMOBILIN:FERREDOXIN OXIDOREDUCTASE, CHLOROPLASTIC"/>
    <property type="match status" value="1"/>
</dbReference>
<sequence>MESKTALSSTLLSVFALLLVSPAAAFISPYSPFRHCYQTHHQSQLRLYRKFHERAWITLSPDYTNKQIPTDLRSNSSPVKNSDSNVIAELRSTSTFPSLAPQANDSVLRLARSAFLETQTTKSDVLISPMTIHVLNFVAFPNANIRDAKTGQYIGLPIFGADIVSLPGNKHLVAIDFQPVLPLDESSFLLPMAFSAIESKLKSIHSSLQSGENAILPWGGDIPPQARRFFSPYALWTRLGGDNDTDDAINKVETFVWEAFQEYLDLYMDMMKVVQQCVSVGLYEIDASLSNDENPVKKGQMDYLEYRRVNDPARPMLRRLYGEEWTERVIDEVLFPSL</sequence>
<protein>
    <recommendedName>
        <fullName evidence="6">Phycoerythrobilin:ferredoxin oxidoreductase</fullName>
    </recommendedName>
</protein>
<organism evidence="4 5">
    <name type="scientific">Cyclotella atomus</name>
    <dbReference type="NCBI Taxonomy" id="382360"/>
    <lineage>
        <taxon>Eukaryota</taxon>
        <taxon>Sar</taxon>
        <taxon>Stramenopiles</taxon>
        <taxon>Ochrophyta</taxon>
        <taxon>Bacillariophyta</taxon>
        <taxon>Coscinodiscophyceae</taxon>
        <taxon>Thalassiosirophycidae</taxon>
        <taxon>Stephanodiscales</taxon>
        <taxon>Stephanodiscaceae</taxon>
        <taxon>Cyclotella</taxon>
    </lineage>
</organism>
<dbReference type="AlphaFoldDB" id="A0ABD3NNK6"/>
<accession>A0ABD3NNK6</accession>
<proteinExistence type="inferred from homology"/>
<keyword evidence="2" id="KW-0560">Oxidoreductase</keyword>
<evidence type="ECO:0000256" key="3">
    <source>
        <dbReference type="SAM" id="SignalP"/>
    </source>
</evidence>
<dbReference type="Gene3D" id="3.40.1500.20">
    <property type="match status" value="1"/>
</dbReference>
<dbReference type="Pfam" id="PF05996">
    <property type="entry name" value="Fe_bilin_red"/>
    <property type="match status" value="1"/>
</dbReference>
<evidence type="ECO:0000256" key="2">
    <source>
        <dbReference type="ARBA" id="ARBA00023002"/>
    </source>
</evidence>
<reference evidence="4 5" key="1">
    <citation type="submission" date="2024-10" db="EMBL/GenBank/DDBJ databases">
        <title>Updated reference genomes for cyclostephanoid diatoms.</title>
        <authorList>
            <person name="Roberts W.R."/>
            <person name="Alverson A.J."/>
        </authorList>
    </citation>
    <scope>NUCLEOTIDE SEQUENCE [LARGE SCALE GENOMIC DNA]</scope>
    <source>
        <strain evidence="4 5">AJA010-31</strain>
    </source>
</reference>
<comment type="similarity">
    <text evidence="1">Belongs to the HY2 family.</text>
</comment>
<feature type="signal peptide" evidence="3">
    <location>
        <begin position="1"/>
        <end position="25"/>
    </location>
</feature>
<evidence type="ECO:0000313" key="5">
    <source>
        <dbReference type="Proteomes" id="UP001530400"/>
    </source>
</evidence>
<keyword evidence="5" id="KW-1185">Reference proteome</keyword>
<dbReference type="EMBL" id="JALLPJ020001105">
    <property type="protein sequence ID" value="KAL3776316.1"/>
    <property type="molecule type" value="Genomic_DNA"/>
</dbReference>
<evidence type="ECO:0008006" key="6">
    <source>
        <dbReference type="Google" id="ProtNLM"/>
    </source>
</evidence>
<evidence type="ECO:0000256" key="1">
    <source>
        <dbReference type="ARBA" id="ARBA00006908"/>
    </source>
</evidence>
<dbReference type="GO" id="GO:0016491">
    <property type="term" value="F:oxidoreductase activity"/>
    <property type="evidence" value="ECO:0007669"/>
    <property type="project" value="UniProtKB-KW"/>
</dbReference>
<name>A0ABD3NNK6_9STRA</name>
<evidence type="ECO:0000313" key="4">
    <source>
        <dbReference type="EMBL" id="KAL3776316.1"/>
    </source>
</evidence>
<feature type="chain" id="PRO_5044839524" description="Phycoerythrobilin:ferredoxin oxidoreductase" evidence="3">
    <location>
        <begin position="26"/>
        <end position="338"/>
    </location>
</feature>
<dbReference type="Proteomes" id="UP001530400">
    <property type="component" value="Unassembled WGS sequence"/>
</dbReference>
<dbReference type="PANTHER" id="PTHR34557:SF1">
    <property type="entry name" value="PHYTOCHROMOBILIN:FERREDOXIN OXIDOREDUCTASE, CHLOROPLASTIC"/>
    <property type="match status" value="1"/>
</dbReference>
<gene>
    <name evidence="4" type="ORF">ACHAWO_002710</name>
</gene>
<comment type="caution">
    <text evidence="4">The sequence shown here is derived from an EMBL/GenBank/DDBJ whole genome shotgun (WGS) entry which is preliminary data.</text>
</comment>
<dbReference type="InterPro" id="IPR009249">
    <property type="entry name" value="Ferredoxin-dep_bilin_Rdtase"/>
</dbReference>